<organism evidence="2 3">
    <name type="scientific">Azospirillum isscasi</name>
    <dbReference type="NCBI Taxonomy" id="3053926"/>
    <lineage>
        <taxon>Bacteria</taxon>
        <taxon>Pseudomonadati</taxon>
        <taxon>Pseudomonadota</taxon>
        <taxon>Alphaproteobacteria</taxon>
        <taxon>Rhodospirillales</taxon>
        <taxon>Azospirillaceae</taxon>
        <taxon>Azospirillum</taxon>
    </lineage>
</organism>
<protein>
    <submittedName>
        <fullName evidence="2">Uncharacterized protein</fullName>
    </submittedName>
</protein>
<evidence type="ECO:0000313" key="2">
    <source>
        <dbReference type="EMBL" id="MDQ2106222.1"/>
    </source>
</evidence>
<proteinExistence type="predicted"/>
<evidence type="ECO:0000313" key="3">
    <source>
        <dbReference type="Proteomes" id="UP001227317"/>
    </source>
</evidence>
<sequence>MKIMGYPDELIPRFAAASLGTHQTQPACAALLAGLADAEKAFGSITWNRVMLQALAKPEPLDEDTIHAYESEVDNAIDRVFRKMKMVNTLAAAAAKDLGVLAKANPKDAVAKKALAAVKAVPGVTGKLVKAIEEAIAKDRKDIKARLAKDEADYEKQRKAAEKAQAKTNGGQFVNPFQGKGIDDVLKSSKLTLLLHAFAKTEHTGENVEFLSVTRKGIDQRGALKLYGTFIDPNAAKSLNISGQQRTDFSNGIGNGAYVGVLKDIRNHVELVVSTETLKRAKELGEPALRKLGYK</sequence>
<gene>
    <name evidence="2" type="ORF">QSG27_26245</name>
</gene>
<keyword evidence="3" id="KW-1185">Reference proteome</keyword>
<dbReference type="Proteomes" id="UP001227317">
    <property type="component" value="Unassembled WGS sequence"/>
</dbReference>
<dbReference type="EMBL" id="JAUJFI010000215">
    <property type="protein sequence ID" value="MDQ2106222.1"/>
    <property type="molecule type" value="Genomic_DNA"/>
</dbReference>
<name>A0ABU0WQY4_9PROT</name>
<dbReference type="SUPFAM" id="SSF48097">
    <property type="entry name" value="Regulator of G-protein signaling, RGS"/>
    <property type="match status" value="1"/>
</dbReference>
<accession>A0ABU0WQY4</accession>
<feature type="coiled-coil region" evidence="1">
    <location>
        <begin position="140"/>
        <end position="167"/>
    </location>
</feature>
<keyword evidence="1" id="KW-0175">Coiled coil</keyword>
<dbReference type="InterPro" id="IPR036305">
    <property type="entry name" value="RGS_sf"/>
</dbReference>
<dbReference type="Gene3D" id="1.10.167.10">
    <property type="entry name" value="Regulator of G-protein Signalling 4, domain 2"/>
    <property type="match status" value="1"/>
</dbReference>
<comment type="caution">
    <text evidence="2">The sequence shown here is derived from an EMBL/GenBank/DDBJ whole genome shotgun (WGS) entry which is preliminary data.</text>
</comment>
<reference evidence="2 3" key="1">
    <citation type="submission" date="2023-06" db="EMBL/GenBank/DDBJ databases">
        <title>Azospirillum isscasensis sp.nov, a bacterium isolated from rhizosphere soil of rice.</title>
        <authorList>
            <person name="Wang H."/>
        </authorList>
    </citation>
    <scope>NUCLEOTIDE SEQUENCE [LARGE SCALE GENOMIC DNA]</scope>
    <source>
        <strain evidence="2 3">C340-1</strain>
    </source>
</reference>
<evidence type="ECO:0000256" key="1">
    <source>
        <dbReference type="SAM" id="Coils"/>
    </source>
</evidence>
<dbReference type="RefSeq" id="WP_306711402.1">
    <property type="nucleotide sequence ID" value="NZ_JAUJFI010000215.1"/>
</dbReference>
<dbReference type="InterPro" id="IPR044926">
    <property type="entry name" value="RGS_subdomain_2"/>
</dbReference>